<name>A0AAV6U4N6_9ARAC</name>
<accession>A0AAV6U4N6</accession>
<dbReference type="AlphaFoldDB" id="A0AAV6U4N6"/>
<sequence length="638" mass="72254">MYVGEITVKQNIYQHLLTKGKLMLWSQFENLMGILSRSSIDQVNHFELAVHHWKLHMENEESTDDLELRQFLYEQLLLSTKRKAARRYSSDMYRFAACIYTISSSCYKALLNSNALTLPCVDTLKKMLNVLTLDCSAISDDNLKYIKSKSQKLSDEDKLVNLLIDEIHIKKGIRYKAKRVSGFAENDENKEATSVQAFMICSYFSSYKEIVALVPVTCMTSEDLFKLTCQTLHMLHTAGFEVLSVISDNNSVNGNMFSLLANGALTDAPIRNPASGTNLYLLFDAVHLLKSIRNNWLNQADKDKTFTCPIFEDEEGIIRPQETEKTIIRPRFGLLRTAHRLEESSTVKFAFHLNAKTLYPTSIERQNVLPAVNVFHESNPAALERLAEHHPRFVYSVDDTATFLRLIKKWWDIMNVSHPNKGKFSRNPDSKPLTTSNSESLTFLSAFVGWLSGCNYHVSLEQVLESERKLRIKSVLHLHSKKYGNIPMKVFVNELCMREAEEVDVAPFMDIVEFMDLNVSTSDTEILTYVAGYCVHKLCLTCDTCKFFYQGAFDISVDLHEDILLSPLEKLAHTEYLDLIDRGGMKTPSSNVVFSLSQAGAKYIDNTHVGAATEQNQKASPVFTASVNGAGSLVLFLL</sequence>
<proteinExistence type="predicted"/>
<dbReference type="Proteomes" id="UP000827092">
    <property type="component" value="Unassembled WGS sequence"/>
</dbReference>
<reference evidence="2 3" key="1">
    <citation type="journal article" date="2022" name="Nat. Ecol. Evol.">
        <title>A masculinizing supergene underlies an exaggerated male reproductive morph in a spider.</title>
        <authorList>
            <person name="Hendrickx F."/>
            <person name="De Corte Z."/>
            <person name="Sonet G."/>
            <person name="Van Belleghem S.M."/>
            <person name="Kostlbacher S."/>
            <person name="Vangestel C."/>
        </authorList>
    </citation>
    <scope>NUCLEOTIDE SEQUENCE [LARGE SCALE GENOMIC DNA]</scope>
    <source>
        <strain evidence="2">W744_W776</strain>
    </source>
</reference>
<gene>
    <name evidence="2" type="ORF">JTE90_029278</name>
</gene>
<protein>
    <recommendedName>
        <fullName evidence="1">Transposable element P transposase-like RNase H domain-containing protein</fullName>
    </recommendedName>
</protein>
<comment type="caution">
    <text evidence="2">The sequence shown here is derived from an EMBL/GenBank/DDBJ whole genome shotgun (WGS) entry which is preliminary data.</text>
</comment>
<feature type="domain" description="Transposable element P transposase-like RNase H" evidence="1">
    <location>
        <begin position="139"/>
        <end position="260"/>
    </location>
</feature>
<dbReference type="InterPro" id="IPR048365">
    <property type="entry name" value="TNP-like_RNaseH_N"/>
</dbReference>
<evidence type="ECO:0000313" key="3">
    <source>
        <dbReference type="Proteomes" id="UP000827092"/>
    </source>
</evidence>
<dbReference type="Pfam" id="PF21787">
    <property type="entry name" value="TNP-like_RNaseH_N"/>
    <property type="match status" value="1"/>
</dbReference>
<evidence type="ECO:0000259" key="1">
    <source>
        <dbReference type="Pfam" id="PF21787"/>
    </source>
</evidence>
<dbReference type="EMBL" id="JAFNEN010000624">
    <property type="protein sequence ID" value="KAG8179472.1"/>
    <property type="molecule type" value="Genomic_DNA"/>
</dbReference>
<organism evidence="2 3">
    <name type="scientific">Oedothorax gibbosus</name>
    <dbReference type="NCBI Taxonomy" id="931172"/>
    <lineage>
        <taxon>Eukaryota</taxon>
        <taxon>Metazoa</taxon>
        <taxon>Ecdysozoa</taxon>
        <taxon>Arthropoda</taxon>
        <taxon>Chelicerata</taxon>
        <taxon>Arachnida</taxon>
        <taxon>Araneae</taxon>
        <taxon>Araneomorphae</taxon>
        <taxon>Entelegynae</taxon>
        <taxon>Araneoidea</taxon>
        <taxon>Linyphiidae</taxon>
        <taxon>Erigoninae</taxon>
        <taxon>Oedothorax</taxon>
    </lineage>
</organism>
<evidence type="ECO:0000313" key="2">
    <source>
        <dbReference type="EMBL" id="KAG8179472.1"/>
    </source>
</evidence>
<keyword evidence="3" id="KW-1185">Reference proteome</keyword>